<dbReference type="PRINTS" id="PR00111">
    <property type="entry name" value="ABHYDROLASE"/>
</dbReference>
<keyword evidence="4" id="KW-1185">Reference proteome</keyword>
<dbReference type="EMBL" id="FNJW01000008">
    <property type="protein sequence ID" value="SDQ43750.1"/>
    <property type="molecule type" value="Genomic_DNA"/>
</dbReference>
<gene>
    <name evidence="3" type="ORF">SAMN04487752_2278</name>
</gene>
<evidence type="ECO:0000256" key="1">
    <source>
        <dbReference type="ARBA" id="ARBA00022801"/>
    </source>
</evidence>
<dbReference type="Pfam" id="PF00561">
    <property type="entry name" value="Abhydrolase_1"/>
    <property type="match status" value="1"/>
</dbReference>
<proteinExistence type="predicted"/>
<dbReference type="GO" id="GO:0016020">
    <property type="term" value="C:membrane"/>
    <property type="evidence" value="ECO:0007669"/>
    <property type="project" value="TreeGrafter"/>
</dbReference>
<organism evidence="3 4">
    <name type="scientific">Carnobacterium viridans</name>
    <dbReference type="NCBI Taxonomy" id="174587"/>
    <lineage>
        <taxon>Bacteria</taxon>
        <taxon>Bacillati</taxon>
        <taxon>Bacillota</taxon>
        <taxon>Bacilli</taxon>
        <taxon>Lactobacillales</taxon>
        <taxon>Carnobacteriaceae</taxon>
        <taxon>Carnobacterium</taxon>
    </lineage>
</organism>
<dbReference type="InterPro" id="IPR029058">
    <property type="entry name" value="AB_hydrolase_fold"/>
</dbReference>
<dbReference type="SUPFAM" id="SSF53474">
    <property type="entry name" value="alpha/beta-Hydrolases"/>
    <property type="match status" value="1"/>
</dbReference>
<dbReference type="PANTHER" id="PTHR43798:SF31">
    <property type="entry name" value="AB HYDROLASE SUPERFAMILY PROTEIN YCLE"/>
    <property type="match status" value="1"/>
</dbReference>
<evidence type="ECO:0000259" key="2">
    <source>
        <dbReference type="Pfam" id="PF00561"/>
    </source>
</evidence>
<feature type="domain" description="AB hydrolase-1" evidence="2">
    <location>
        <begin position="23"/>
        <end position="254"/>
    </location>
</feature>
<dbReference type="InterPro" id="IPR050266">
    <property type="entry name" value="AB_hydrolase_sf"/>
</dbReference>
<sequence length="270" mass="30626">MKKMIKGTNHASIAVEDVGDGQPIVFLHGWPFDHQMFEYQYNYFLPRGYRMIGIDFRGFGESDLVIEDYGYNTLADDVKSVLEDLHIEEAILVGFSMGGAVATRYMARHKGFGIKKLILISAAVPQFAKKPAYSIGIKKSEITAMVEQIQVDRPKLIQDFIKKLFHEKTLVSYKGWLTNLALGASSYGMILSALAMRDENVREDLEKITVSTLICHGKKDTVCSYEVVEEMTQLISKTIVVPFRKSGHAIFHDETEKLNRTMLMFIQNKN</sequence>
<keyword evidence="1" id="KW-0378">Hydrolase</keyword>
<dbReference type="InterPro" id="IPR000073">
    <property type="entry name" value="AB_hydrolase_1"/>
</dbReference>
<protein>
    <submittedName>
        <fullName evidence="3">Pimeloyl-ACP methyl ester carboxylesterase</fullName>
    </submittedName>
</protein>
<evidence type="ECO:0000313" key="4">
    <source>
        <dbReference type="Proteomes" id="UP000199481"/>
    </source>
</evidence>
<dbReference type="OrthoDB" id="9805423at2"/>
<reference evidence="4" key="1">
    <citation type="submission" date="2016-10" db="EMBL/GenBank/DDBJ databases">
        <authorList>
            <person name="Varghese N."/>
            <person name="Submissions S."/>
        </authorList>
    </citation>
    <scope>NUCLEOTIDE SEQUENCE [LARGE SCALE GENOMIC DNA]</scope>
    <source>
        <strain evidence="4">MPL-11</strain>
    </source>
</reference>
<dbReference type="AlphaFoldDB" id="A0A1H1AVQ0"/>
<dbReference type="Proteomes" id="UP000199481">
    <property type="component" value="Unassembled WGS sequence"/>
</dbReference>
<dbReference type="RefSeq" id="WP_089977990.1">
    <property type="nucleotide sequence ID" value="NZ_CP084916.1"/>
</dbReference>
<dbReference type="GO" id="GO:0016787">
    <property type="term" value="F:hydrolase activity"/>
    <property type="evidence" value="ECO:0007669"/>
    <property type="project" value="UniProtKB-KW"/>
</dbReference>
<evidence type="ECO:0000313" key="3">
    <source>
        <dbReference type="EMBL" id="SDQ43750.1"/>
    </source>
</evidence>
<dbReference type="Gene3D" id="3.40.50.1820">
    <property type="entry name" value="alpha/beta hydrolase"/>
    <property type="match status" value="1"/>
</dbReference>
<name>A0A1H1AVQ0_9LACT</name>
<dbReference type="PANTHER" id="PTHR43798">
    <property type="entry name" value="MONOACYLGLYCEROL LIPASE"/>
    <property type="match status" value="1"/>
</dbReference>
<accession>A0A1H1AVQ0</accession>